<name>A0A7K1GCD2_9FLAO</name>
<accession>A0A7K1GCD2</accession>
<proteinExistence type="predicted"/>
<dbReference type="Proteomes" id="UP000447545">
    <property type="component" value="Unassembled WGS sequence"/>
</dbReference>
<sequence>MQKILVLIITTLVYQLSFSQSNLVLDFDEKKDYVSIKSLDKELKDKTEDYLIIDNDTLVNLNNRAKVDNLETFCKYFASEESFQKLISSIQYYYLKNSSIAHFRQWNSEVITYLDKRIPRNIRKEFMNFFRQLDSINNFNMSFSNSLNKANYIIKFSDTVVPNLKTKKKKYNENHPLSKGNYRVLVDNDDKIYGCYMYVDRSLLDNEDLLLKKLKQLYFMSLGQFTYRKNISKKSLLNPEYIDTSKLSNYDKNLLSTHYYKIYPKTFDRFDLMRLNNLAKSICKNEQ</sequence>
<organism evidence="1 2">
    <name type="scientific">Winogradskyella ouciana</name>
    <dbReference type="NCBI Taxonomy" id="2608631"/>
    <lineage>
        <taxon>Bacteria</taxon>
        <taxon>Pseudomonadati</taxon>
        <taxon>Bacteroidota</taxon>
        <taxon>Flavobacteriia</taxon>
        <taxon>Flavobacteriales</taxon>
        <taxon>Flavobacteriaceae</taxon>
        <taxon>Winogradskyella</taxon>
    </lineage>
</organism>
<dbReference type="AlphaFoldDB" id="A0A7K1GCD2"/>
<comment type="caution">
    <text evidence="1">The sequence shown here is derived from an EMBL/GenBank/DDBJ whole genome shotgun (WGS) entry which is preliminary data.</text>
</comment>
<reference evidence="1 2" key="1">
    <citation type="submission" date="2019-11" db="EMBL/GenBank/DDBJ databases">
        <title>Winogradskyella ouciana sp. nov., isolated from the hadal seawater of the Mariana Trench.</title>
        <authorList>
            <person name="Liu R."/>
        </authorList>
    </citation>
    <scope>NUCLEOTIDE SEQUENCE [LARGE SCALE GENOMIC DNA]</scope>
    <source>
        <strain evidence="1 2">ZXX205</strain>
    </source>
</reference>
<evidence type="ECO:0000313" key="1">
    <source>
        <dbReference type="EMBL" id="MTE25519.1"/>
    </source>
</evidence>
<gene>
    <name evidence="1" type="ORF">F1003_01140</name>
</gene>
<keyword evidence="2" id="KW-1185">Reference proteome</keyword>
<dbReference type="RefSeq" id="WP_155087363.1">
    <property type="nucleotide sequence ID" value="NZ_WJYA01000002.1"/>
</dbReference>
<dbReference type="EMBL" id="WJYA01000002">
    <property type="protein sequence ID" value="MTE25519.1"/>
    <property type="molecule type" value="Genomic_DNA"/>
</dbReference>
<protein>
    <submittedName>
        <fullName evidence="1">Uncharacterized protein</fullName>
    </submittedName>
</protein>
<evidence type="ECO:0000313" key="2">
    <source>
        <dbReference type="Proteomes" id="UP000447545"/>
    </source>
</evidence>